<evidence type="ECO:0000313" key="2">
    <source>
        <dbReference type="EMBL" id="SVB49079.1"/>
    </source>
</evidence>
<dbReference type="EMBL" id="UINC01044099">
    <property type="protein sequence ID" value="SVB49079.1"/>
    <property type="molecule type" value="Genomic_DNA"/>
</dbReference>
<dbReference type="InterPro" id="IPR045670">
    <property type="entry name" value="DUF5916"/>
</dbReference>
<name>A0A382EFB9_9ZZZZ</name>
<accession>A0A382EFB9</accession>
<feature type="non-terminal residue" evidence="2">
    <location>
        <position position="400"/>
    </location>
</feature>
<dbReference type="Pfam" id="PF19313">
    <property type="entry name" value="DUF5916"/>
    <property type="match status" value="1"/>
</dbReference>
<dbReference type="Gene3D" id="2.60.40.1190">
    <property type="match status" value="1"/>
</dbReference>
<dbReference type="AlphaFoldDB" id="A0A382EFB9"/>
<sequence>MTLLILAIGLSSLIFAQDKIEDNLKKVKPLKIENAPLLDGEVLNDPSWKNIAIATGFWQTQPDVGAAATERTEVKISFSTTHLYVAVVCYDNDPALIVVKDNRRDASLEESDSFSFILDTFNDDQNGLVFGTNPMGAEYDAQVRNQAEGSWGSARLSVGSGGNYNINWDASWEVASIIHDKGWSAEFKIPFTSLRFGKEDIQTWGINFERNIYRKNERVFWSKIPPQYNLGRVSLAGDLEGLEVPDQRNLKFIPYGLGQGANTTEGDTRSSDLGFDAKYTLSSSMTLDMTYNTDFAQVEVDEQQVNLDRFSLFFPEKRSFFLENAGLFSVAAETFFGPDIDIFFSRNIGIGSDGEEVPILGGARLTGNISGFDIGAIQMRTNEVSFSNISNDSSDSEVNT</sequence>
<proteinExistence type="predicted"/>
<gene>
    <name evidence="2" type="ORF">METZ01_LOCUS201933</name>
</gene>
<feature type="domain" description="DUF5916" evidence="1">
    <location>
        <begin position="250"/>
        <end position="350"/>
    </location>
</feature>
<reference evidence="2" key="1">
    <citation type="submission" date="2018-05" db="EMBL/GenBank/DDBJ databases">
        <authorList>
            <person name="Lanie J.A."/>
            <person name="Ng W.-L."/>
            <person name="Kazmierczak K.M."/>
            <person name="Andrzejewski T.M."/>
            <person name="Davidsen T.M."/>
            <person name="Wayne K.J."/>
            <person name="Tettelin H."/>
            <person name="Glass J.I."/>
            <person name="Rusch D."/>
            <person name="Podicherti R."/>
            <person name="Tsui H.-C.T."/>
            <person name="Winkler M.E."/>
        </authorList>
    </citation>
    <scope>NUCLEOTIDE SEQUENCE</scope>
</reference>
<dbReference type="CDD" id="cd09618">
    <property type="entry name" value="CBM9_like_2"/>
    <property type="match status" value="1"/>
</dbReference>
<evidence type="ECO:0000259" key="1">
    <source>
        <dbReference type="Pfam" id="PF19313"/>
    </source>
</evidence>
<dbReference type="SUPFAM" id="SSF49344">
    <property type="entry name" value="CBD9-like"/>
    <property type="match status" value="1"/>
</dbReference>
<organism evidence="2">
    <name type="scientific">marine metagenome</name>
    <dbReference type="NCBI Taxonomy" id="408172"/>
    <lineage>
        <taxon>unclassified sequences</taxon>
        <taxon>metagenomes</taxon>
        <taxon>ecological metagenomes</taxon>
    </lineage>
</organism>
<protein>
    <recommendedName>
        <fullName evidence="1">DUF5916 domain-containing protein</fullName>
    </recommendedName>
</protein>